<dbReference type="InterPro" id="IPR044946">
    <property type="entry name" value="Restrct_endonuc_typeI_TRD_sf"/>
</dbReference>
<evidence type="ECO:0000256" key="3">
    <source>
        <dbReference type="ARBA" id="ARBA00023125"/>
    </source>
</evidence>
<evidence type="ECO:0000313" key="5">
    <source>
        <dbReference type="EMBL" id="PIX71372.1"/>
    </source>
</evidence>
<dbReference type="Gene3D" id="3.90.220.20">
    <property type="entry name" value="DNA methylase specificity domains"/>
    <property type="match status" value="2"/>
</dbReference>
<feature type="domain" description="Type I restriction modification DNA specificity" evidence="4">
    <location>
        <begin position="44"/>
        <end position="222"/>
    </location>
</feature>
<feature type="domain" description="Type I restriction modification DNA specificity" evidence="4">
    <location>
        <begin position="305"/>
        <end position="433"/>
    </location>
</feature>
<dbReference type="GO" id="GO:0003677">
    <property type="term" value="F:DNA binding"/>
    <property type="evidence" value="ECO:0007669"/>
    <property type="project" value="UniProtKB-KW"/>
</dbReference>
<dbReference type="AlphaFoldDB" id="A0A2M7LTI7"/>
<reference evidence="6" key="1">
    <citation type="submission" date="2017-09" db="EMBL/GenBank/DDBJ databases">
        <title>Depth-based differentiation of microbial function through sediment-hosted aquifers and enrichment of novel symbionts in the deep terrestrial subsurface.</title>
        <authorList>
            <person name="Probst A.J."/>
            <person name="Ladd B."/>
            <person name="Jarett J.K."/>
            <person name="Geller-Mcgrath D.E."/>
            <person name="Sieber C.M.K."/>
            <person name="Emerson J.B."/>
            <person name="Anantharaman K."/>
            <person name="Thomas B.C."/>
            <person name="Malmstrom R."/>
            <person name="Stieglmeier M."/>
            <person name="Klingl A."/>
            <person name="Woyke T."/>
            <person name="Ryan C.M."/>
            <person name="Banfield J.F."/>
        </authorList>
    </citation>
    <scope>NUCLEOTIDE SEQUENCE [LARGE SCALE GENOMIC DNA]</scope>
</reference>
<comment type="caution">
    <text evidence="5">The sequence shown here is derived from an EMBL/GenBank/DDBJ whole genome shotgun (WGS) entry which is preliminary data.</text>
</comment>
<sequence length="439" mass="50381">MQNTTQTRPETFLIWSDEIENRFDPFFYRPIFKELLELLQKSKIKKIVLKDIASIFSGQRPKGGVRNIEKGIPSLGGEHVLNSGEIKTYELKYISEEFHGKHIKARVIAKDIILVKDGATTGKVGIIPDNYPYYECNINEHVFAIRINNKKAIPEFVFSVLYSDIGQQQIKKNITGATVTGLTRESVEKLFIPLPDLTVQQIIVKKIQEAYEKKGQKEQEIKVILSSMDNFILGELGIENIKTNKSAQIWENWSDAVEKRLDPMFFHPSRLQAIETVKKSNAPIMVLSEVVKFRRELVTSIPENLPYIGLENIVSDSGEYRETTTKENISSAFVFKKGDVLFPKLRPYLNKVFYADFDGICSTEFHVFEAKKCNPYFLFLFLNRSIVVEQTSRLMTGNTLPRLQTEDVENLLIPIPNEITQEKIVTGVKTMYEKAKRLQ</sequence>
<keyword evidence="2" id="KW-0680">Restriction system</keyword>
<dbReference type="PANTHER" id="PTHR30408">
    <property type="entry name" value="TYPE-1 RESTRICTION ENZYME ECOKI SPECIFICITY PROTEIN"/>
    <property type="match status" value="1"/>
</dbReference>
<evidence type="ECO:0000256" key="2">
    <source>
        <dbReference type="ARBA" id="ARBA00022747"/>
    </source>
</evidence>
<dbReference type="Proteomes" id="UP000229708">
    <property type="component" value="Unassembled WGS sequence"/>
</dbReference>
<dbReference type="InterPro" id="IPR000055">
    <property type="entry name" value="Restrct_endonuc_typeI_TRD"/>
</dbReference>
<protein>
    <recommendedName>
        <fullName evidence="4">Type I restriction modification DNA specificity domain-containing protein</fullName>
    </recommendedName>
</protein>
<dbReference type="SUPFAM" id="SSF116734">
    <property type="entry name" value="DNA methylase specificity domain"/>
    <property type="match status" value="2"/>
</dbReference>
<dbReference type="Pfam" id="PF01420">
    <property type="entry name" value="Methylase_S"/>
    <property type="match status" value="2"/>
</dbReference>
<keyword evidence="3" id="KW-0238">DNA-binding</keyword>
<dbReference type="EMBL" id="PFJI01000160">
    <property type="protein sequence ID" value="PIX71372.1"/>
    <property type="molecule type" value="Genomic_DNA"/>
</dbReference>
<dbReference type="PANTHER" id="PTHR30408:SF12">
    <property type="entry name" value="TYPE I RESTRICTION ENZYME MJAVIII SPECIFICITY SUBUNIT"/>
    <property type="match status" value="1"/>
</dbReference>
<gene>
    <name evidence="5" type="ORF">COZ39_03630</name>
</gene>
<evidence type="ECO:0000259" key="4">
    <source>
        <dbReference type="Pfam" id="PF01420"/>
    </source>
</evidence>
<comment type="similarity">
    <text evidence="1">Belongs to the type-I restriction system S methylase family.</text>
</comment>
<organism evidence="5 6">
    <name type="scientific">Candidatus Roizmanbacteria bacterium CG_4_10_14_3_um_filter_33_21</name>
    <dbReference type="NCBI Taxonomy" id="1974830"/>
    <lineage>
        <taxon>Bacteria</taxon>
        <taxon>Candidatus Roizmaniibacteriota</taxon>
    </lineage>
</organism>
<proteinExistence type="inferred from homology"/>
<feature type="non-terminal residue" evidence="5">
    <location>
        <position position="439"/>
    </location>
</feature>
<evidence type="ECO:0000256" key="1">
    <source>
        <dbReference type="ARBA" id="ARBA00010923"/>
    </source>
</evidence>
<evidence type="ECO:0000313" key="6">
    <source>
        <dbReference type="Proteomes" id="UP000229708"/>
    </source>
</evidence>
<dbReference type="GO" id="GO:0009307">
    <property type="term" value="P:DNA restriction-modification system"/>
    <property type="evidence" value="ECO:0007669"/>
    <property type="project" value="UniProtKB-KW"/>
</dbReference>
<name>A0A2M7LTI7_9BACT</name>
<accession>A0A2M7LTI7</accession>
<dbReference type="InterPro" id="IPR052021">
    <property type="entry name" value="Type-I_RS_S_subunit"/>
</dbReference>